<name>A0A4C1X7T8_EUMVA</name>
<evidence type="ECO:0000313" key="1">
    <source>
        <dbReference type="EMBL" id="GBP59851.1"/>
    </source>
</evidence>
<reference evidence="1 2" key="1">
    <citation type="journal article" date="2019" name="Commun. Biol.">
        <title>The bagworm genome reveals a unique fibroin gene that provides high tensile strength.</title>
        <authorList>
            <person name="Kono N."/>
            <person name="Nakamura H."/>
            <person name="Ohtoshi R."/>
            <person name="Tomita M."/>
            <person name="Numata K."/>
            <person name="Arakawa K."/>
        </authorList>
    </citation>
    <scope>NUCLEOTIDE SEQUENCE [LARGE SCALE GENOMIC DNA]</scope>
</reference>
<evidence type="ECO:0000313" key="2">
    <source>
        <dbReference type="Proteomes" id="UP000299102"/>
    </source>
</evidence>
<dbReference type="EMBL" id="BGZK01000772">
    <property type="protein sequence ID" value="GBP59851.1"/>
    <property type="molecule type" value="Genomic_DNA"/>
</dbReference>
<protein>
    <submittedName>
        <fullName evidence="1">Uncharacterized protein</fullName>
    </submittedName>
</protein>
<proteinExistence type="predicted"/>
<organism evidence="1 2">
    <name type="scientific">Eumeta variegata</name>
    <name type="common">Bagworm moth</name>
    <name type="synonym">Eumeta japonica</name>
    <dbReference type="NCBI Taxonomy" id="151549"/>
    <lineage>
        <taxon>Eukaryota</taxon>
        <taxon>Metazoa</taxon>
        <taxon>Ecdysozoa</taxon>
        <taxon>Arthropoda</taxon>
        <taxon>Hexapoda</taxon>
        <taxon>Insecta</taxon>
        <taxon>Pterygota</taxon>
        <taxon>Neoptera</taxon>
        <taxon>Endopterygota</taxon>
        <taxon>Lepidoptera</taxon>
        <taxon>Glossata</taxon>
        <taxon>Ditrysia</taxon>
        <taxon>Tineoidea</taxon>
        <taxon>Psychidae</taxon>
        <taxon>Oiketicinae</taxon>
        <taxon>Eumeta</taxon>
    </lineage>
</organism>
<keyword evidence="2" id="KW-1185">Reference proteome</keyword>
<accession>A0A4C1X7T8</accession>
<sequence length="103" mass="12044">MDFRELTPHTIQYEDSLTPRLFITGTASFFHLPPTRAESLIRPKFQFGFRKKPTEEAVFQLVDAVLHTHPTRTGDRELPLLPKWRNPPYLRALPHPPTDQQKI</sequence>
<dbReference type="AlphaFoldDB" id="A0A4C1X7T8"/>
<comment type="caution">
    <text evidence="1">The sequence shown here is derived from an EMBL/GenBank/DDBJ whole genome shotgun (WGS) entry which is preliminary data.</text>
</comment>
<gene>
    <name evidence="1" type="ORF">EVAR_40235_1</name>
</gene>
<dbReference type="Proteomes" id="UP000299102">
    <property type="component" value="Unassembled WGS sequence"/>
</dbReference>